<evidence type="ECO:0000256" key="1">
    <source>
        <dbReference type="SAM" id="MobiDB-lite"/>
    </source>
</evidence>
<organism evidence="2 3">
    <name type="scientific">Flavobacterium orientale</name>
    <dbReference type="NCBI Taxonomy" id="1756020"/>
    <lineage>
        <taxon>Bacteria</taxon>
        <taxon>Pseudomonadati</taxon>
        <taxon>Bacteroidota</taxon>
        <taxon>Flavobacteriia</taxon>
        <taxon>Flavobacteriales</taxon>
        <taxon>Flavobacteriaceae</taxon>
        <taxon>Flavobacterium</taxon>
    </lineage>
</organism>
<gene>
    <name evidence="2" type="ORF">GCM10011343_12040</name>
</gene>
<comment type="caution">
    <text evidence="2">The sequence shown here is derived from an EMBL/GenBank/DDBJ whole genome shotgun (WGS) entry which is preliminary data.</text>
</comment>
<evidence type="ECO:0000313" key="2">
    <source>
        <dbReference type="EMBL" id="GGD23443.1"/>
    </source>
</evidence>
<feature type="region of interest" description="Disordered" evidence="1">
    <location>
        <begin position="162"/>
        <end position="187"/>
    </location>
</feature>
<proteinExistence type="predicted"/>
<accession>A0A916XZ02</accession>
<evidence type="ECO:0000313" key="3">
    <source>
        <dbReference type="Proteomes" id="UP000625735"/>
    </source>
</evidence>
<reference evidence="2" key="1">
    <citation type="journal article" date="2014" name="Int. J. Syst. Evol. Microbiol.">
        <title>Complete genome sequence of Corynebacterium casei LMG S-19264T (=DSM 44701T), isolated from a smear-ripened cheese.</title>
        <authorList>
            <consortium name="US DOE Joint Genome Institute (JGI-PGF)"/>
            <person name="Walter F."/>
            <person name="Albersmeier A."/>
            <person name="Kalinowski J."/>
            <person name="Ruckert C."/>
        </authorList>
    </citation>
    <scope>NUCLEOTIDE SEQUENCE</scope>
    <source>
        <strain evidence="2">CGMCC 1.12506</strain>
    </source>
</reference>
<dbReference type="Proteomes" id="UP000625735">
    <property type="component" value="Unassembled WGS sequence"/>
</dbReference>
<keyword evidence="3" id="KW-1185">Reference proteome</keyword>
<name>A0A916XZ02_9FLAO</name>
<dbReference type="EMBL" id="BMFG01000004">
    <property type="protein sequence ID" value="GGD23443.1"/>
    <property type="molecule type" value="Genomic_DNA"/>
</dbReference>
<protein>
    <submittedName>
        <fullName evidence="2">Uncharacterized protein</fullName>
    </submittedName>
</protein>
<dbReference type="AlphaFoldDB" id="A0A916XZ02"/>
<reference evidence="2" key="2">
    <citation type="submission" date="2020-09" db="EMBL/GenBank/DDBJ databases">
        <authorList>
            <person name="Sun Q."/>
            <person name="Zhou Y."/>
        </authorList>
    </citation>
    <scope>NUCLEOTIDE SEQUENCE</scope>
    <source>
        <strain evidence="2">CGMCC 1.12506</strain>
    </source>
</reference>
<sequence>MIYSSCIAQKNEALDSIFNQTKKIEILAFYDRYKWEREDKPSYMYQKVSYIKNNKIEIREKYLRNIITLNKEQIYKLKTRFENCESEFSEIIMCYMPRHIIVFYNEDDEIIGYIEICFDCNRAYSSKNLEFLAECTLRQKKLFKEFGITYFDDTEEEKEEFKRKRKEESDAMEEKYKKYKEKKNNNE</sequence>